<evidence type="ECO:0000256" key="5">
    <source>
        <dbReference type="ARBA" id="ARBA00022553"/>
    </source>
</evidence>
<dbReference type="CDD" id="cd00075">
    <property type="entry name" value="HATPase"/>
    <property type="match status" value="1"/>
</dbReference>
<evidence type="ECO:0000313" key="12">
    <source>
        <dbReference type="EMBL" id="MDR7163802.1"/>
    </source>
</evidence>
<evidence type="ECO:0000256" key="10">
    <source>
        <dbReference type="SAM" id="Phobius"/>
    </source>
</evidence>
<sequence>MASHTPPRKFRAMDHPVAWSSGKLRFFRRPFHEYRLTDRVALSQMPLFVTTLLTAFLVWAFFPVTMDNPLFVAFLVSQLVIMALCYLVPWDRLPYTSFLIIPLLDFVSIAVGREGGGQESLTGISLLAVFPVIWLCASGYYPRTSLWLSFLAPLAIIWVPLLLKGNPTPQDLARSLLLPVMMLGIGVSVSVLTLSMTRQQRALEEKDAQLQDNLGTSQRQGALLNTILDTVHLGVLAVDADGHDVLMNRRQRVNHELARPKDIADPNESQLLVFGPDRVTLVPVEERPVRRAVLGETFTDYLVWLGSGRDQRAFVTTARAMKDNDGAFAGSVIVFSDVTDLVNALTAKDDFVSSVSHEFRTPLTSILGYVEILLAEEPEDSQRDMLDIIRRNSERLLTLVSDLLSSRNGQLIVTPQAVDVAELVRSSVSSAIPRAAASGVALEADTPDRLEAHVDGPRIAQVLDNLVSNAIKYSPDGGSVMVSLAQEDGHVACRVTDTGMGLSPEDASEVFAKFFRASSVRRTAIPGVGLGLPISKAIVEAHGGTIEVDSALGEGTTFTFRVPV</sequence>
<gene>
    <name evidence="12" type="ORF">J2X12_001817</name>
</gene>
<keyword evidence="10" id="KW-1133">Transmembrane helix</keyword>
<evidence type="ECO:0000256" key="8">
    <source>
        <dbReference type="ARBA" id="ARBA00023012"/>
    </source>
</evidence>
<dbReference type="Gene3D" id="1.10.287.130">
    <property type="match status" value="1"/>
</dbReference>
<keyword evidence="10" id="KW-0812">Transmembrane</keyword>
<feature type="transmembrane region" description="Helical" evidence="10">
    <location>
        <begin position="95"/>
        <end position="112"/>
    </location>
</feature>
<dbReference type="PANTHER" id="PTHR43711:SF1">
    <property type="entry name" value="HISTIDINE KINASE 1"/>
    <property type="match status" value="1"/>
</dbReference>
<dbReference type="PRINTS" id="PR00344">
    <property type="entry name" value="BCTRLSENSOR"/>
</dbReference>
<keyword evidence="7 12" id="KW-0418">Kinase</keyword>
<dbReference type="EMBL" id="JAVDWN010000005">
    <property type="protein sequence ID" value="MDR7163802.1"/>
    <property type="molecule type" value="Genomic_DNA"/>
</dbReference>
<evidence type="ECO:0000256" key="6">
    <source>
        <dbReference type="ARBA" id="ARBA00022679"/>
    </source>
</evidence>
<comment type="catalytic activity">
    <reaction evidence="1">
        <text>ATP + protein L-histidine = ADP + protein N-phospho-L-histidine.</text>
        <dbReference type="EC" id="2.7.13.3"/>
    </reaction>
</comment>
<comment type="cofactor">
    <cofactor evidence="2">
        <name>a divalent metal cation</name>
        <dbReference type="ChEBI" id="CHEBI:60240"/>
    </cofactor>
</comment>
<dbReference type="Pfam" id="PF02518">
    <property type="entry name" value="HATPase_c"/>
    <property type="match status" value="1"/>
</dbReference>
<comment type="subcellular location">
    <subcellularLocation>
        <location evidence="3">Cell membrane</location>
    </subcellularLocation>
</comment>
<evidence type="ECO:0000256" key="2">
    <source>
        <dbReference type="ARBA" id="ARBA00001968"/>
    </source>
</evidence>
<feature type="transmembrane region" description="Helical" evidence="10">
    <location>
        <begin position="175"/>
        <end position="196"/>
    </location>
</feature>
<evidence type="ECO:0000256" key="1">
    <source>
        <dbReference type="ARBA" id="ARBA00000085"/>
    </source>
</evidence>
<organism evidence="12 13">
    <name type="scientific">Pseudarthrobacter oxydans</name>
    <name type="common">Arthrobacter oxydans</name>
    <dbReference type="NCBI Taxonomy" id="1671"/>
    <lineage>
        <taxon>Bacteria</taxon>
        <taxon>Bacillati</taxon>
        <taxon>Actinomycetota</taxon>
        <taxon>Actinomycetes</taxon>
        <taxon>Micrococcales</taxon>
        <taxon>Micrococcaceae</taxon>
        <taxon>Pseudarthrobacter</taxon>
    </lineage>
</organism>
<dbReference type="GO" id="GO:0005886">
    <property type="term" value="C:plasma membrane"/>
    <property type="evidence" value="ECO:0007669"/>
    <property type="project" value="UniProtKB-SubCell"/>
</dbReference>
<evidence type="ECO:0000256" key="9">
    <source>
        <dbReference type="ARBA" id="ARBA00023136"/>
    </source>
</evidence>
<keyword evidence="6" id="KW-0808">Transferase</keyword>
<reference evidence="12" key="1">
    <citation type="submission" date="2023-07" db="EMBL/GenBank/DDBJ databases">
        <title>Sorghum-associated microbial communities from plants grown in Nebraska, USA.</title>
        <authorList>
            <person name="Schachtman D."/>
        </authorList>
    </citation>
    <scope>NUCLEOTIDE SEQUENCE</scope>
    <source>
        <strain evidence="12">BE261</strain>
    </source>
</reference>
<dbReference type="SUPFAM" id="SSF55785">
    <property type="entry name" value="PYP-like sensor domain (PAS domain)"/>
    <property type="match status" value="1"/>
</dbReference>
<dbReference type="SUPFAM" id="SSF47384">
    <property type="entry name" value="Homodimeric domain of signal transducing histidine kinase"/>
    <property type="match status" value="1"/>
</dbReference>
<dbReference type="AlphaFoldDB" id="A0AAW8NC90"/>
<dbReference type="SUPFAM" id="SSF55874">
    <property type="entry name" value="ATPase domain of HSP90 chaperone/DNA topoisomerase II/histidine kinase"/>
    <property type="match status" value="1"/>
</dbReference>
<dbReference type="SMART" id="SM00387">
    <property type="entry name" value="HATPase_c"/>
    <property type="match status" value="1"/>
</dbReference>
<dbReference type="InterPro" id="IPR004358">
    <property type="entry name" value="Sig_transdc_His_kin-like_C"/>
</dbReference>
<feature type="transmembrane region" description="Helical" evidence="10">
    <location>
        <begin position="124"/>
        <end position="141"/>
    </location>
</feature>
<dbReference type="InterPro" id="IPR005467">
    <property type="entry name" value="His_kinase_dom"/>
</dbReference>
<evidence type="ECO:0000256" key="7">
    <source>
        <dbReference type="ARBA" id="ARBA00022777"/>
    </source>
</evidence>
<dbReference type="EC" id="2.7.13.3" evidence="4"/>
<feature type="transmembrane region" description="Helical" evidence="10">
    <location>
        <begin position="69"/>
        <end position="89"/>
    </location>
</feature>
<feature type="transmembrane region" description="Helical" evidence="10">
    <location>
        <begin position="41"/>
        <end position="62"/>
    </location>
</feature>
<dbReference type="InterPro" id="IPR003661">
    <property type="entry name" value="HisK_dim/P_dom"/>
</dbReference>
<proteinExistence type="predicted"/>
<dbReference type="InterPro" id="IPR003594">
    <property type="entry name" value="HATPase_dom"/>
</dbReference>
<dbReference type="PANTHER" id="PTHR43711">
    <property type="entry name" value="TWO-COMPONENT HISTIDINE KINASE"/>
    <property type="match status" value="1"/>
</dbReference>
<dbReference type="GO" id="GO:0005509">
    <property type="term" value="F:calcium ion binding"/>
    <property type="evidence" value="ECO:0007669"/>
    <property type="project" value="UniProtKB-ARBA"/>
</dbReference>
<dbReference type="InterPro" id="IPR036890">
    <property type="entry name" value="HATPase_C_sf"/>
</dbReference>
<dbReference type="FunFam" id="3.30.565.10:FF:000006">
    <property type="entry name" value="Sensor histidine kinase WalK"/>
    <property type="match status" value="1"/>
</dbReference>
<feature type="transmembrane region" description="Helical" evidence="10">
    <location>
        <begin position="147"/>
        <end position="163"/>
    </location>
</feature>
<keyword evidence="5" id="KW-0597">Phosphoprotein</keyword>
<dbReference type="FunFam" id="1.10.287.130:FF:000001">
    <property type="entry name" value="Two-component sensor histidine kinase"/>
    <property type="match status" value="1"/>
</dbReference>
<dbReference type="PROSITE" id="PS50109">
    <property type="entry name" value="HIS_KIN"/>
    <property type="match status" value="1"/>
</dbReference>
<evidence type="ECO:0000259" key="11">
    <source>
        <dbReference type="PROSITE" id="PS50109"/>
    </source>
</evidence>
<comment type="caution">
    <text evidence="12">The sequence shown here is derived from an EMBL/GenBank/DDBJ whole genome shotgun (WGS) entry which is preliminary data.</text>
</comment>
<dbReference type="InterPro" id="IPR036097">
    <property type="entry name" value="HisK_dim/P_sf"/>
</dbReference>
<dbReference type="GO" id="GO:0000155">
    <property type="term" value="F:phosphorelay sensor kinase activity"/>
    <property type="evidence" value="ECO:0007669"/>
    <property type="project" value="InterPro"/>
</dbReference>
<feature type="domain" description="Histidine kinase" evidence="11">
    <location>
        <begin position="354"/>
        <end position="564"/>
    </location>
</feature>
<dbReference type="CDD" id="cd00082">
    <property type="entry name" value="HisKA"/>
    <property type="match status" value="1"/>
</dbReference>
<keyword evidence="8" id="KW-0902">Two-component regulatory system</keyword>
<dbReference type="Gene3D" id="3.30.565.10">
    <property type="entry name" value="Histidine kinase-like ATPase, C-terminal domain"/>
    <property type="match status" value="1"/>
</dbReference>
<name>A0AAW8NC90_PSEOX</name>
<protein>
    <recommendedName>
        <fullName evidence="4">histidine kinase</fullName>
        <ecNumber evidence="4">2.7.13.3</ecNumber>
    </recommendedName>
</protein>
<accession>A0AAW8NC90</accession>
<keyword evidence="9 10" id="KW-0472">Membrane</keyword>
<dbReference type="Proteomes" id="UP001262032">
    <property type="component" value="Unassembled WGS sequence"/>
</dbReference>
<evidence type="ECO:0000256" key="3">
    <source>
        <dbReference type="ARBA" id="ARBA00004236"/>
    </source>
</evidence>
<dbReference type="InterPro" id="IPR035965">
    <property type="entry name" value="PAS-like_dom_sf"/>
</dbReference>
<evidence type="ECO:0000256" key="4">
    <source>
        <dbReference type="ARBA" id="ARBA00012438"/>
    </source>
</evidence>
<dbReference type="SMART" id="SM00388">
    <property type="entry name" value="HisKA"/>
    <property type="match status" value="1"/>
</dbReference>
<dbReference type="InterPro" id="IPR050736">
    <property type="entry name" value="Sensor_HK_Regulatory"/>
</dbReference>
<dbReference type="Gene3D" id="3.30.450.20">
    <property type="entry name" value="PAS domain"/>
    <property type="match status" value="1"/>
</dbReference>
<dbReference type="Pfam" id="PF00512">
    <property type="entry name" value="HisKA"/>
    <property type="match status" value="1"/>
</dbReference>
<evidence type="ECO:0000313" key="13">
    <source>
        <dbReference type="Proteomes" id="UP001262032"/>
    </source>
</evidence>